<evidence type="ECO:0000313" key="2">
    <source>
        <dbReference type="Proteomes" id="UP001234297"/>
    </source>
</evidence>
<dbReference type="EMBL" id="CM056810">
    <property type="protein sequence ID" value="KAJ8646939.1"/>
    <property type="molecule type" value="Genomic_DNA"/>
</dbReference>
<reference evidence="1 2" key="1">
    <citation type="journal article" date="2022" name="Hortic Res">
        <title>A haplotype resolved chromosomal level avocado genome allows analysis of novel avocado genes.</title>
        <authorList>
            <person name="Nath O."/>
            <person name="Fletcher S.J."/>
            <person name="Hayward A."/>
            <person name="Shaw L.M."/>
            <person name="Masouleh A.K."/>
            <person name="Furtado A."/>
            <person name="Henry R.J."/>
            <person name="Mitter N."/>
        </authorList>
    </citation>
    <scope>NUCLEOTIDE SEQUENCE [LARGE SCALE GENOMIC DNA]</scope>
    <source>
        <strain evidence="2">cv. Hass</strain>
    </source>
</reference>
<keyword evidence="2" id="KW-1185">Reference proteome</keyword>
<sequence length="368" mass="41103">MDIEESSMENEYVKAKKVVLVDCLTCPLCSNLFREATTISVCLHTFCKECIYQRFEDEGTCCCPICNVYLGISPHEKLRPDNNLHELRMNIFPTNKSPEAPEALATQTTSTRRKKKSLSSLIIDANTGLKELSLDNAEDVPKKAGKSGGVISKSKVSRDVDKEDDDPDWTYSPRRSKKHSRASKRKGKRISGSERNQTSSKTTVPLNHAEAAYQKADHNLNWGKQDFRTEAADRTNGSNAHSLRFAALETENVNNTTAKTIQEITRRARKSTHESITTGQNKDKAVILDLNVPASIPDSEKQSPATASETRPVSILESKKRSAAITSENKRPDEVYTRVQPIWFSLRASPDQGEDALPQISTSYIRMK</sequence>
<organism evidence="1 2">
    <name type="scientific">Persea americana</name>
    <name type="common">Avocado</name>
    <dbReference type="NCBI Taxonomy" id="3435"/>
    <lineage>
        <taxon>Eukaryota</taxon>
        <taxon>Viridiplantae</taxon>
        <taxon>Streptophyta</taxon>
        <taxon>Embryophyta</taxon>
        <taxon>Tracheophyta</taxon>
        <taxon>Spermatophyta</taxon>
        <taxon>Magnoliopsida</taxon>
        <taxon>Magnoliidae</taxon>
        <taxon>Laurales</taxon>
        <taxon>Lauraceae</taxon>
        <taxon>Persea</taxon>
    </lineage>
</organism>
<accession>A0ACC2MMS1</accession>
<comment type="caution">
    <text evidence="1">The sequence shown here is derived from an EMBL/GenBank/DDBJ whole genome shotgun (WGS) entry which is preliminary data.</text>
</comment>
<evidence type="ECO:0000313" key="1">
    <source>
        <dbReference type="EMBL" id="KAJ8646939.1"/>
    </source>
</evidence>
<gene>
    <name evidence="1" type="ORF">MRB53_008687</name>
</gene>
<name>A0ACC2MMS1_PERAE</name>
<protein>
    <submittedName>
        <fullName evidence="1">Uncharacterized protein</fullName>
    </submittedName>
</protein>
<dbReference type="Proteomes" id="UP001234297">
    <property type="component" value="Chromosome 2"/>
</dbReference>
<proteinExistence type="predicted"/>